<evidence type="ECO:0000313" key="12">
    <source>
        <dbReference type="Proteomes" id="UP001058271"/>
    </source>
</evidence>
<keyword evidence="4" id="KW-0997">Cell inner membrane</keyword>
<dbReference type="PANTHER" id="PTHR37468">
    <property type="entry name" value="SULFATE TRANSPORTER CYSZ"/>
    <property type="match status" value="1"/>
</dbReference>
<dbReference type="InterPro" id="IPR059112">
    <property type="entry name" value="CysZ/EI24"/>
</dbReference>
<dbReference type="EMBL" id="CP073721">
    <property type="protein sequence ID" value="UWZ36561.1"/>
    <property type="molecule type" value="Genomic_DNA"/>
</dbReference>
<evidence type="ECO:0000256" key="2">
    <source>
        <dbReference type="ARBA" id="ARBA00022448"/>
    </source>
</evidence>
<feature type="transmembrane region" description="Helical" evidence="10">
    <location>
        <begin position="38"/>
        <end position="56"/>
    </location>
</feature>
<protein>
    <submittedName>
        <fullName evidence="11">EI24 domain-containing protein</fullName>
    </submittedName>
</protein>
<evidence type="ECO:0000256" key="6">
    <source>
        <dbReference type="ARBA" id="ARBA00022692"/>
    </source>
</evidence>
<evidence type="ECO:0000256" key="4">
    <source>
        <dbReference type="ARBA" id="ARBA00022519"/>
    </source>
</evidence>
<reference evidence="11" key="1">
    <citation type="submission" date="2021-04" db="EMBL/GenBank/DDBJ databases">
        <title>Biosynthetic gene clusters of Dactylosporangioum roseum.</title>
        <authorList>
            <person name="Hartkoorn R.C."/>
            <person name="Beaudoing E."/>
            <person name="Hot D."/>
            <person name="Moureu S."/>
        </authorList>
    </citation>
    <scope>NUCLEOTIDE SEQUENCE</scope>
    <source>
        <strain evidence="11">NRRL B-16295</strain>
    </source>
</reference>
<evidence type="ECO:0000256" key="9">
    <source>
        <dbReference type="ARBA" id="ARBA00023136"/>
    </source>
</evidence>
<comment type="subcellular location">
    <subcellularLocation>
        <location evidence="1">Membrane</location>
        <topology evidence="1">Multi-pass membrane protein</topology>
    </subcellularLocation>
</comment>
<feature type="transmembrane region" description="Helical" evidence="10">
    <location>
        <begin position="274"/>
        <end position="297"/>
    </location>
</feature>
<evidence type="ECO:0000256" key="3">
    <source>
        <dbReference type="ARBA" id="ARBA00022475"/>
    </source>
</evidence>
<feature type="transmembrane region" description="Helical" evidence="10">
    <location>
        <begin position="173"/>
        <end position="192"/>
    </location>
</feature>
<keyword evidence="8" id="KW-0764">Sulfate transport</keyword>
<dbReference type="Pfam" id="PF07264">
    <property type="entry name" value="EI24"/>
    <property type="match status" value="1"/>
</dbReference>
<accession>A0ABY5Z3E3</accession>
<feature type="transmembrane region" description="Helical" evidence="10">
    <location>
        <begin position="63"/>
        <end position="91"/>
    </location>
</feature>
<keyword evidence="5" id="KW-0028">Amino-acid biosynthesis</keyword>
<evidence type="ECO:0000256" key="1">
    <source>
        <dbReference type="ARBA" id="ARBA00004141"/>
    </source>
</evidence>
<keyword evidence="12" id="KW-1185">Reference proteome</keyword>
<sequence>MVTAAQATAQLAAVRAAGIAGAAGRQTVRGAKRVGSGVGHFFTGVGYVFVGGGHFLRSPRLWLLVLVPVALTAVALLGLHEATAALVQMLVDWLLHFLDGWPTAIRWAVEGVVWVSVTMLFHSAMTAMTVPLTMLFGAAFFPFITRSVTRQVGGAAVRPPAWHRAAGVCLRQTLIVTVVLQAGWLVIIPLLLIPGVNLAAAAAVGLVFNGFLIGLLVLAVPMHHHGVRRVGEQLRFAWRHLSYTLGFGLTSLCVLIIPVLSLRLLVLLPVSPLVAAPGVALYLLTAPAVLVGAVRLFRRITDGPARLGTPSGALVTNVDHRQR</sequence>
<dbReference type="PANTHER" id="PTHR37468:SF1">
    <property type="entry name" value="SULFATE TRANSPORTER CYSZ"/>
    <property type="match status" value="1"/>
</dbReference>
<dbReference type="InterPro" id="IPR050480">
    <property type="entry name" value="CysZ-like"/>
</dbReference>
<organism evidence="11 12">
    <name type="scientific">Dactylosporangium roseum</name>
    <dbReference type="NCBI Taxonomy" id="47989"/>
    <lineage>
        <taxon>Bacteria</taxon>
        <taxon>Bacillati</taxon>
        <taxon>Actinomycetota</taxon>
        <taxon>Actinomycetes</taxon>
        <taxon>Micromonosporales</taxon>
        <taxon>Micromonosporaceae</taxon>
        <taxon>Dactylosporangium</taxon>
    </lineage>
</organism>
<evidence type="ECO:0000256" key="8">
    <source>
        <dbReference type="ARBA" id="ARBA00023032"/>
    </source>
</evidence>
<proteinExistence type="predicted"/>
<evidence type="ECO:0000313" key="11">
    <source>
        <dbReference type="EMBL" id="UWZ36561.1"/>
    </source>
</evidence>
<keyword evidence="2" id="KW-0813">Transport</keyword>
<feature type="transmembrane region" description="Helical" evidence="10">
    <location>
        <begin position="111"/>
        <end position="141"/>
    </location>
</feature>
<feature type="transmembrane region" description="Helical" evidence="10">
    <location>
        <begin position="241"/>
        <end position="262"/>
    </location>
</feature>
<feature type="transmembrane region" description="Helical" evidence="10">
    <location>
        <begin position="198"/>
        <end position="220"/>
    </location>
</feature>
<dbReference type="RefSeq" id="WP_260725899.1">
    <property type="nucleotide sequence ID" value="NZ_BAAABS010000026.1"/>
</dbReference>
<evidence type="ECO:0000256" key="5">
    <source>
        <dbReference type="ARBA" id="ARBA00022605"/>
    </source>
</evidence>
<keyword evidence="3" id="KW-1003">Cell membrane</keyword>
<gene>
    <name evidence="11" type="ORF">Drose_37065</name>
</gene>
<name>A0ABY5Z3E3_9ACTN</name>
<keyword evidence="6 10" id="KW-0812">Transmembrane</keyword>
<keyword evidence="9 10" id="KW-0472">Membrane</keyword>
<evidence type="ECO:0000256" key="10">
    <source>
        <dbReference type="SAM" id="Phobius"/>
    </source>
</evidence>
<keyword evidence="7 10" id="KW-1133">Transmembrane helix</keyword>
<dbReference type="Proteomes" id="UP001058271">
    <property type="component" value="Chromosome"/>
</dbReference>
<evidence type="ECO:0000256" key="7">
    <source>
        <dbReference type="ARBA" id="ARBA00022989"/>
    </source>
</evidence>